<sequence length="103" mass="12001">MEKNNIILINNFVVDDPYKQQKVADMLEDASKQILSKHDGFISTRIHKSLDGKKVMSYVQWENKDAIEKMLNDPRAIIQMNDLASVAKVERILYELVFTEEKM</sequence>
<keyword evidence="2" id="KW-0560">Oxidoreductase</keyword>
<protein>
    <submittedName>
        <fullName evidence="2">Tetracenomycin-F1 monooxygenase</fullName>
        <ecNumber evidence="2">1.13.12.21</ecNumber>
    </submittedName>
</protein>
<dbReference type="AlphaFoldDB" id="A0A654LWG2"/>
<dbReference type="Proteomes" id="UP000058925">
    <property type="component" value="Chromosome"/>
</dbReference>
<dbReference type="EC" id="1.13.12.21" evidence="2"/>
<dbReference type="KEGG" id="taa:NMY3_01601"/>
<keyword evidence="3" id="KW-1185">Reference proteome</keyword>
<organism evidence="2 3">
    <name type="scientific">Candidatus Nitrosocosmicus oleophilus</name>
    <dbReference type="NCBI Taxonomy" id="1353260"/>
    <lineage>
        <taxon>Archaea</taxon>
        <taxon>Nitrososphaerota</taxon>
        <taxon>Nitrososphaeria</taxon>
        <taxon>Nitrososphaerales</taxon>
        <taxon>Nitrososphaeraceae</taxon>
        <taxon>Candidatus Nitrosocosmicus</taxon>
    </lineage>
</organism>
<evidence type="ECO:0000259" key="1">
    <source>
        <dbReference type="Pfam" id="PF03992"/>
    </source>
</evidence>
<gene>
    <name evidence="2" type="primary">tcmH</name>
    <name evidence="2" type="ORF">NMY3_01601</name>
</gene>
<dbReference type="Pfam" id="PF03992">
    <property type="entry name" value="ABM"/>
    <property type="match status" value="1"/>
</dbReference>
<accession>A0A654LWG2</accession>
<name>A0A654LWG2_9ARCH</name>
<feature type="domain" description="ABM" evidence="1">
    <location>
        <begin position="16"/>
        <end position="73"/>
    </location>
</feature>
<dbReference type="InterPro" id="IPR011008">
    <property type="entry name" value="Dimeric_a/b-barrel"/>
</dbReference>
<proteinExistence type="predicted"/>
<dbReference type="InterPro" id="IPR007138">
    <property type="entry name" value="ABM_dom"/>
</dbReference>
<evidence type="ECO:0000313" key="3">
    <source>
        <dbReference type="Proteomes" id="UP000058925"/>
    </source>
</evidence>
<dbReference type="GeneID" id="60421634"/>
<evidence type="ECO:0000313" key="2">
    <source>
        <dbReference type="EMBL" id="ALI35804.1"/>
    </source>
</evidence>
<dbReference type="SUPFAM" id="SSF54909">
    <property type="entry name" value="Dimeric alpha+beta barrel"/>
    <property type="match status" value="1"/>
</dbReference>
<dbReference type="Gene3D" id="3.30.70.100">
    <property type="match status" value="1"/>
</dbReference>
<keyword evidence="2" id="KW-0503">Monooxygenase</keyword>
<dbReference type="EMBL" id="CP012850">
    <property type="protein sequence ID" value="ALI35804.1"/>
    <property type="molecule type" value="Genomic_DNA"/>
</dbReference>
<reference evidence="3" key="1">
    <citation type="submission" date="2015-10" db="EMBL/GenBank/DDBJ databases">
        <title>Niche specialization of a soil ammonia-oxidizing archaeon, Candidatus Nitrosocosmicus oleophilus.</title>
        <authorList>
            <person name="Jung M.-Y."/>
            <person name="Rhee S.-K."/>
        </authorList>
    </citation>
    <scope>NUCLEOTIDE SEQUENCE [LARGE SCALE GENOMIC DNA]</scope>
    <source>
        <strain evidence="3">MY3</strain>
    </source>
</reference>
<dbReference type="RefSeq" id="WP_196818198.1">
    <property type="nucleotide sequence ID" value="NZ_CP012850.1"/>
</dbReference>
<dbReference type="OrthoDB" id="11011at2157"/>
<dbReference type="GO" id="GO:0004497">
    <property type="term" value="F:monooxygenase activity"/>
    <property type="evidence" value="ECO:0007669"/>
    <property type="project" value="UniProtKB-KW"/>
</dbReference>